<proteinExistence type="predicted"/>
<dbReference type="Proteomes" id="UP000235392">
    <property type="component" value="Unassembled WGS sequence"/>
</dbReference>
<evidence type="ECO:0000313" key="3">
    <source>
        <dbReference type="Proteomes" id="UP000235392"/>
    </source>
</evidence>
<feature type="region of interest" description="Disordered" evidence="1">
    <location>
        <begin position="16"/>
        <end position="89"/>
    </location>
</feature>
<comment type="caution">
    <text evidence="2">The sequence shown here is derived from an EMBL/GenBank/DDBJ whole genome shotgun (WGS) entry which is preliminary data.</text>
</comment>
<accession>A0A2N5U679</accession>
<dbReference type="AlphaFoldDB" id="A0A2N5U679"/>
<gene>
    <name evidence="2" type="ORF">PCASD_09761</name>
</gene>
<organism evidence="2 3">
    <name type="scientific">Puccinia coronata f. sp. avenae</name>
    <dbReference type="NCBI Taxonomy" id="200324"/>
    <lineage>
        <taxon>Eukaryota</taxon>
        <taxon>Fungi</taxon>
        <taxon>Dikarya</taxon>
        <taxon>Basidiomycota</taxon>
        <taxon>Pucciniomycotina</taxon>
        <taxon>Pucciniomycetes</taxon>
        <taxon>Pucciniales</taxon>
        <taxon>Pucciniaceae</taxon>
        <taxon>Puccinia</taxon>
    </lineage>
</organism>
<evidence type="ECO:0000256" key="1">
    <source>
        <dbReference type="SAM" id="MobiDB-lite"/>
    </source>
</evidence>
<evidence type="ECO:0000313" key="2">
    <source>
        <dbReference type="EMBL" id="PLW33273.1"/>
    </source>
</evidence>
<reference evidence="2 3" key="1">
    <citation type="submission" date="2017-11" db="EMBL/GenBank/DDBJ databases">
        <title>De novo assembly and phasing of dikaryotic genomes from two isolates of Puccinia coronata f. sp. avenae, the causal agent of oat crown rust.</title>
        <authorList>
            <person name="Miller M.E."/>
            <person name="Zhang Y."/>
            <person name="Omidvar V."/>
            <person name="Sperschneider J."/>
            <person name="Schwessinger B."/>
            <person name="Raley C."/>
            <person name="Palmer J.M."/>
            <person name="Garnica D."/>
            <person name="Upadhyaya N."/>
            <person name="Rathjen J."/>
            <person name="Taylor J.M."/>
            <person name="Park R.F."/>
            <person name="Dodds P.N."/>
            <person name="Hirsch C.D."/>
            <person name="Kianian S.F."/>
            <person name="Figueroa M."/>
        </authorList>
    </citation>
    <scope>NUCLEOTIDE SEQUENCE [LARGE SCALE GENOMIC DNA]</scope>
    <source>
        <strain evidence="2">12SD80</strain>
    </source>
</reference>
<name>A0A2N5U679_9BASI</name>
<protein>
    <submittedName>
        <fullName evidence="2">Uncharacterized protein</fullName>
    </submittedName>
</protein>
<feature type="compositionally biased region" description="Polar residues" evidence="1">
    <location>
        <begin position="16"/>
        <end position="47"/>
    </location>
</feature>
<dbReference type="EMBL" id="PGCI01000224">
    <property type="protein sequence ID" value="PLW33273.1"/>
    <property type="molecule type" value="Genomic_DNA"/>
</dbReference>
<feature type="region of interest" description="Disordered" evidence="1">
    <location>
        <begin position="117"/>
        <end position="144"/>
    </location>
</feature>
<sequence>MALLDPSAELARVQISPSADSLLDNTVPTNSPIDSTPALSVECSSGETGLGNPPSDIPVTSNSPVTVTRDHLANDVNGDPSINDPPAVATSPRSLALQTATNTFLNTVLSAPDAPSFDFSVPSLPSRDDGLGYVLSEPQPDSRR</sequence>